<keyword evidence="4" id="KW-0378">Hydrolase</keyword>
<comment type="similarity">
    <text evidence="2">Belongs to the phospholipase D family.</text>
</comment>
<name>A0ABR7X5F8_9SPHI</name>
<comment type="caution">
    <text evidence="8">The sequence shown here is derived from an EMBL/GenBank/DDBJ whole genome shotgun (WGS) entry which is preliminary data.</text>
</comment>
<evidence type="ECO:0000313" key="8">
    <source>
        <dbReference type="EMBL" id="MBD1385823.1"/>
    </source>
</evidence>
<dbReference type="InterPro" id="IPR001736">
    <property type="entry name" value="PLipase_D/transphosphatidylase"/>
</dbReference>
<reference evidence="8 9" key="1">
    <citation type="submission" date="2020-09" db="EMBL/GenBank/DDBJ databases">
        <title>Novel species of Mucilaginibacter isolated from a glacier on the Tibetan Plateau.</title>
        <authorList>
            <person name="Liu Q."/>
            <person name="Xin Y.-H."/>
        </authorList>
    </citation>
    <scope>NUCLEOTIDE SEQUENCE [LARGE SCALE GENOMIC DNA]</scope>
    <source>
        <strain evidence="8 9">CGMCC 1.13878</strain>
    </source>
</reference>
<gene>
    <name evidence="8" type="ORF">IDJ75_11080</name>
</gene>
<keyword evidence="5" id="KW-0442">Lipid degradation</keyword>
<keyword evidence="9" id="KW-1185">Reference proteome</keyword>
<evidence type="ECO:0000256" key="2">
    <source>
        <dbReference type="ARBA" id="ARBA00008664"/>
    </source>
</evidence>
<evidence type="ECO:0000256" key="5">
    <source>
        <dbReference type="ARBA" id="ARBA00022963"/>
    </source>
</evidence>
<dbReference type="PANTHER" id="PTHR43856:SF1">
    <property type="entry name" value="MITOCHONDRIAL CARDIOLIPIN HYDROLASE"/>
    <property type="match status" value="1"/>
</dbReference>
<evidence type="ECO:0000256" key="4">
    <source>
        <dbReference type="ARBA" id="ARBA00022801"/>
    </source>
</evidence>
<protein>
    <recommendedName>
        <fullName evidence="3">phospholipase D</fullName>
        <ecNumber evidence="3">3.1.4.4</ecNumber>
    </recommendedName>
</protein>
<accession>A0ABR7X5F8</accession>
<evidence type="ECO:0000256" key="1">
    <source>
        <dbReference type="ARBA" id="ARBA00000798"/>
    </source>
</evidence>
<evidence type="ECO:0000313" key="9">
    <source>
        <dbReference type="Proteomes" id="UP000618754"/>
    </source>
</evidence>
<dbReference type="InterPro" id="IPR025202">
    <property type="entry name" value="PLD-like_dom"/>
</dbReference>
<dbReference type="EC" id="3.1.4.4" evidence="3"/>
<organism evidence="8 9">
    <name type="scientific">Mucilaginibacter rigui</name>
    <dbReference type="NCBI Taxonomy" id="534635"/>
    <lineage>
        <taxon>Bacteria</taxon>
        <taxon>Pseudomonadati</taxon>
        <taxon>Bacteroidota</taxon>
        <taxon>Sphingobacteriia</taxon>
        <taxon>Sphingobacteriales</taxon>
        <taxon>Sphingobacteriaceae</taxon>
        <taxon>Mucilaginibacter</taxon>
    </lineage>
</organism>
<dbReference type="CDD" id="cd09172">
    <property type="entry name" value="PLDc_Nuc_like_unchar1_1"/>
    <property type="match status" value="1"/>
</dbReference>
<dbReference type="InterPro" id="IPR051406">
    <property type="entry name" value="PLD_domain"/>
</dbReference>
<dbReference type="EMBL" id="JACWMW010000002">
    <property type="protein sequence ID" value="MBD1385823.1"/>
    <property type="molecule type" value="Genomic_DNA"/>
</dbReference>
<dbReference type="Pfam" id="PF13091">
    <property type="entry name" value="PLDc_2"/>
    <property type="match status" value="2"/>
</dbReference>
<dbReference type="SUPFAM" id="SSF56024">
    <property type="entry name" value="Phospholipase D/nuclease"/>
    <property type="match status" value="2"/>
</dbReference>
<dbReference type="Gene3D" id="3.30.870.10">
    <property type="entry name" value="Endonuclease Chain A"/>
    <property type="match status" value="2"/>
</dbReference>
<feature type="domain" description="PLD phosphodiesterase" evidence="7">
    <location>
        <begin position="452"/>
        <end position="483"/>
    </location>
</feature>
<evidence type="ECO:0000256" key="6">
    <source>
        <dbReference type="ARBA" id="ARBA00023098"/>
    </source>
</evidence>
<sequence length="560" mass="62563">MRKSSTTDDLKVLAIAGTYVVTLGFHLPQTKCGNLLGFSVFRTDHSDNTAIYLSGMKAFAETDPGFPPGSLYSTKDHPVQSFQWADYSAQPGRNYTYLITALKGTPRNLTKFAATSVTVTTEAPETGDHDVYFNNGAAASQEYVRRFGDKRPNPDLPADQPIFDWLSRGLYEAMVGFVQSCVPHQDKLRIAAYEFNYEPFLRVLKKAQADGVDVQIVYDRRGTNPGDANETAVNNVGIAGICTKRTQGKDYISHNKFMVKLDGNDDAVSVWTGGTNFSIGGIFGHSNVAHVVEQASVAEQYLAYWKDMKADPAEAVIRKQTEDINQVPPIPVSAGTATLFSPRKSLDALKFYGKLAKTAKDGLFMTFAFGLNDIFKDVYKTSTAKVRFALLEKKTRPMASKTPEQQAAKAAEEQIIQNLRNQPENVFAIGNLITTNKFDGWVKESLTNLNKNVKYIHNKFMLIDPLGEDPIVITGSANFSNASTTDNDENMLIIRGNKRVADIYIGEFMRLFSHFSFRESLEWRKPDDKPKPLKTDDWWKDSFGDTPRSSRRRFFAVITE</sequence>
<dbReference type="RefSeq" id="WP_191175677.1">
    <property type="nucleotide sequence ID" value="NZ_JACWMW010000002.1"/>
</dbReference>
<proteinExistence type="inferred from homology"/>
<evidence type="ECO:0000259" key="7">
    <source>
        <dbReference type="PROSITE" id="PS50035"/>
    </source>
</evidence>
<dbReference type="PANTHER" id="PTHR43856">
    <property type="entry name" value="CARDIOLIPIN HYDROLASE"/>
    <property type="match status" value="1"/>
</dbReference>
<keyword evidence="6" id="KW-0443">Lipid metabolism</keyword>
<dbReference type="PROSITE" id="PS50035">
    <property type="entry name" value="PLD"/>
    <property type="match status" value="1"/>
</dbReference>
<dbReference type="Proteomes" id="UP000618754">
    <property type="component" value="Unassembled WGS sequence"/>
</dbReference>
<comment type="catalytic activity">
    <reaction evidence="1">
        <text>a 1,2-diacyl-sn-glycero-3-phosphocholine + H2O = a 1,2-diacyl-sn-glycero-3-phosphate + choline + H(+)</text>
        <dbReference type="Rhea" id="RHEA:14445"/>
        <dbReference type="ChEBI" id="CHEBI:15354"/>
        <dbReference type="ChEBI" id="CHEBI:15377"/>
        <dbReference type="ChEBI" id="CHEBI:15378"/>
        <dbReference type="ChEBI" id="CHEBI:57643"/>
        <dbReference type="ChEBI" id="CHEBI:58608"/>
        <dbReference type="EC" id="3.1.4.4"/>
    </reaction>
</comment>
<evidence type="ECO:0000256" key="3">
    <source>
        <dbReference type="ARBA" id="ARBA00012027"/>
    </source>
</evidence>